<accession>A0ABR1VC05</accession>
<comment type="similarity">
    <text evidence="1">Belongs to the oxygen-dependent FAD-linked oxidoreductase family.</text>
</comment>
<dbReference type="Pfam" id="PF01565">
    <property type="entry name" value="FAD_binding_4"/>
    <property type="match status" value="1"/>
</dbReference>
<dbReference type="RefSeq" id="XP_066716033.1">
    <property type="nucleotide sequence ID" value="XM_066856764.1"/>
</dbReference>
<keyword evidence="3" id="KW-0274">FAD</keyword>
<evidence type="ECO:0000256" key="2">
    <source>
        <dbReference type="ARBA" id="ARBA00022630"/>
    </source>
</evidence>
<protein>
    <submittedName>
        <fullName evidence="6">FAD-binding domain-containing protein</fullName>
    </submittedName>
</protein>
<gene>
    <name evidence="6" type="ORF">PG994_005355</name>
</gene>
<comment type="caution">
    <text evidence="6">The sequence shown here is derived from an EMBL/GenBank/DDBJ whole genome shotgun (WGS) entry which is preliminary data.</text>
</comment>
<evidence type="ECO:0000256" key="3">
    <source>
        <dbReference type="ARBA" id="ARBA00022827"/>
    </source>
</evidence>
<dbReference type="PANTHER" id="PTHR42973:SF22">
    <property type="entry name" value="FAD-BINDING PCMH-TYPE DOMAIN-CONTAINING PROTEIN-RELATED"/>
    <property type="match status" value="1"/>
</dbReference>
<dbReference type="Proteomes" id="UP001480595">
    <property type="component" value="Unassembled WGS sequence"/>
</dbReference>
<evidence type="ECO:0000256" key="4">
    <source>
        <dbReference type="ARBA" id="ARBA00023002"/>
    </source>
</evidence>
<keyword evidence="2" id="KW-0285">Flavoprotein</keyword>
<reference evidence="6 7" key="1">
    <citation type="submission" date="2023-01" db="EMBL/GenBank/DDBJ databases">
        <title>Analysis of 21 Apiospora genomes using comparative genomics revels a genus with tremendous synthesis potential of carbohydrate active enzymes and secondary metabolites.</title>
        <authorList>
            <person name="Sorensen T."/>
        </authorList>
    </citation>
    <scope>NUCLEOTIDE SEQUENCE [LARGE SCALE GENOMIC DNA]</scope>
    <source>
        <strain evidence="6 7">CBS 135458</strain>
    </source>
</reference>
<dbReference type="SUPFAM" id="SSF56176">
    <property type="entry name" value="FAD-binding/transporter-associated domain-like"/>
    <property type="match status" value="1"/>
</dbReference>
<evidence type="ECO:0000259" key="5">
    <source>
        <dbReference type="PROSITE" id="PS51387"/>
    </source>
</evidence>
<dbReference type="InterPro" id="IPR006094">
    <property type="entry name" value="Oxid_FAD_bind_N"/>
</dbReference>
<feature type="domain" description="FAD-binding PCMH-type" evidence="5">
    <location>
        <begin position="43"/>
        <end position="203"/>
    </location>
</feature>
<dbReference type="InterPro" id="IPR050416">
    <property type="entry name" value="FAD-linked_Oxidoreductase"/>
</dbReference>
<evidence type="ECO:0000313" key="7">
    <source>
        <dbReference type="Proteomes" id="UP001480595"/>
    </source>
</evidence>
<sequence length="203" mass="21592">MGGKTAEAISALKQHLRRGRFVTPDVTEEYESLNNSYLSGFENDLTPACIFLPTSKDEVAVFVRTIRPFRDDVQFAIRAAGRQPLPGCANVQGGITVDLRSLAGIQLRDGTVQVPVGDTWGAVYQYLEPHGLGVTGGKSTTCGIGGLATQGGLSFFSSREGFICDNVVNFEVVVASGEILNANAQEIPDLWVALRGGGNNLGM</sequence>
<dbReference type="InterPro" id="IPR016166">
    <property type="entry name" value="FAD-bd_PCMH"/>
</dbReference>
<organism evidence="6 7">
    <name type="scientific">Apiospora phragmitis</name>
    <dbReference type="NCBI Taxonomy" id="2905665"/>
    <lineage>
        <taxon>Eukaryota</taxon>
        <taxon>Fungi</taxon>
        <taxon>Dikarya</taxon>
        <taxon>Ascomycota</taxon>
        <taxon>Pezizomycotina</taxon>
        <taxon>Sordariomycetes</taxon>
        <taxon>Xylariomycetidae</taxon>
        <taxon>Amphisphaeriales</taxon>
        <taxon>Apiosporaceae</taxon>
        <taxon>Apiospora</taxon>
    </lineage>
</organism>
<dbReference type="InterPro" id="IPR036318">
    <property type="entry name" value="FAD-bd_PCMH-like_sf"/>
</dbReference>
<keyword evidence="7" id="KW-1185">Reference proteome</keyword>
<dbReference type="PROSITE" id="PS51387">
    <property type="entry name" value="FAD_PCMH"/>
    <property type="match status" value="1"/>
</dbReference>
<dbReference type="PANTHER" id="PTHR42973">
    <property type="entry name" value="BINDING OXIDOREDUCTASE, PUTATIVE (AFU_ORTHOLOGUE AFUA_1G17690)-RELATED"/>
    <property type="match status" value="1"/>
</dbReference>
<dbReference type="GeneID" id="92089827"/>
<proteinExistence type="inferred from homology"/>
<keyword evidence="4" id="KW-0560">Oxidoreductase</keyword>
<name>A0ABR1VC05_9PEZI</name>
<dbReference type="EMBL" id="JAQQWL010000006">
    <property type="protein sequence ID" value="KAK8068739.1"/>
    <property type="molecule type" value="Genomic_DNA"/>
</dbReference>
<evidence type="ECO:0000313" key="6">
    <source>
        <dbReference type="EMBL" id="KAK8068739.1"/>
    </source>
</evidence>
<dbReference type="InterPro" id="IPR016169">
    <property type="entry name" value="FAD-bd_PCMH_sub2"/>
</dbReference>
<evidence type="ECO:0000256" key="1">
    <source>
        <dbReference type="ARBA" id="ARBA00005466"/>
    </source>
</evidence>
<dbReference type="Gene3D" id="3.30.465.10">
    <property type="match status" value="1"/>
</dbReference>